<dbReference type="InParanoid" id="A0A0C3HAK2"/>
<keyword evidence="7" id="KW-1185">Reference proteome</keyword>
<evidence type="ECO:0008006" key="8">
    <source>
        <dbReference type="Google" id="ProtNLM"/>
    </source>
</evidence>
<dbReference type="STRING" id="913774.A0A0C3HAK2"/>
<dbReference type="PROSITE" id="PS50297">
    <property type="entry name" value="ANK_REP_REGION"/>
    <property type="match status" value="3"/>
</dbReference>
<name>A0A0C3HAK2_OIDMZ</name>
<dbReference type="SMART" id="SM00248">
    <property type="entry name" value="ANK"/>
    <property type="match status" value="11"/>
</dbReference>
<dbReference type="Gene3D" id="1.25.40.20">
    <property type="entry name" value="Ankyrin repeat-containing domain"/>
    <property type="match status" value="3"/>
</dbReference>
<reference evidence="7" key="2">
    <citation type="submission" date="2015-01" db="EMBL/GenBank/DDBJ databases">
        <title>Evolutionary Origins and Diversification of the Mycorrhizal Mutualists.</title>
        <authorList>
            <consortium name="DOE Joint Genome Institute"/>
            <consortium name="Mycorrhizal Genomics Consortium"/>
            <person name="Kohler A."/>
            <person name="Kuo A."/>
            <person name="Nagy L.G."/>
            <person name="Floudas D."/>
            <person name="Copeland A."/>
            <person name="Barry K.W."/>
            <person name="Cichocki N."/>
            <person name="Veneault-Fourrey C."/>
            <person name="LaButti K."/>
            <person name="Lindquist E.A."/>
            <person name="Lipzen A."/>
            <person name="Lundell T."/>
            <person name="Morin E."/>
            <person name="Murat C."/>
            <person name="Riley R."/>
            <person name="Ohm R."/>
            <person name="Sun H."/>
            <person name="Tunlid A."/>
            <person name="Henrissat B."/>
            <person name="Grigoriev I.V."/>
            <person name="Hibbett D.S."/>
            <person name="Martin F."/>
        </authorList>
    </citation>
    <scope>NUCLEOTIDE SEQUENCE [LARGE SCALE GENOMIC DNA]</scope>
    <source>
        <strain evidence="7">Zn</strain>
    </source>
</reference>
<dbReference type="InterPro" id="IPR036770">
    <property type="entry name" value="Ankyrin_rpt-contain_sf"/>
</dbReference>
<dbReference type="SUPFAM" id="SSF56112">
    <property type="entry name" value="Protein kinase-like (PK-like)"/>
    <property type="match status" value="1"/>
</dbReference>
<evidence type="ECO:0000256" key="3">
    <source>
        <dbReference type="PROSITE-ProRule" id="PRU00023"/>
    </source>
</evidence>
<dbReference type="Pfam" id="PF00069">
    <property type="entry name" value="Pkinase"/>
    <property type="match status" value="1"/>
</dbReference>
<evidence type="ECO:0000256" key="1">
    <source>
        <dbReference type="ARBA" id="ARBA00022737"/>
    </source>
</evidence>
<dbReference type="HOGENOM" id="CLU_240120_0_0_1"/>
<dbReference type="PANTHER" id="PTHR24198">
    <property type="entry name" value="ANKYRIN REPEAT AND PROTEIN KINASE DOMAIN-CONTAINING PROTEIN"/>
    <property type="match status" value="1"/>
</dbReference>
<organism evidence="6 7">
    <name type="scientific">Oidiodendron maius (strain Zn)</name>
    <dbReference type="NCBI Taxonomy" id="913774"/>
    <lineage>
        <taxon>Eukaryota</taxon>
        <taxon>Fungi</taxon>
        <taxon>Dikarya</taxon>
        <taxon>Ascomycota</taxon>
        <taxon>Pezizomycotina</taxon>
        <taxon>Leotiomycetes</taxon>
        <taxon>Leotiomycetes incertae sedis</taxon>
        <taxon>Myxotrichaceae</taxon>
        <taxon>Oidiodendron</taxon>
    </lineage>
</organism>
<evidence type="ECO:0000313" key="6">
    <source>
        <dbReference type="EMBL" id="KIM99386.1"/>
    </source>
</evidence>
<dbReference type="PROSITE" id="PS01159">
    <property type="entry name" value="WW_DOMAIN_1"/>
    <property type="match status" value="1"/>
</dbReference>
<sequence>MKLQISSVVLRLPNQSLEDAPGLNEPQSDKGDNIFIPPVDFSLIEIIKTFLSCQIPHITLDHLQGVVNKDQTGPRRETPVSYSLGAGLTCDVYQHQLTAAQCESLEGKRWKPGVSVALRRLRLDPTIDRASYNKFTRRAARMLRQELLVWSHPLLKHHVNINGVIFIGWENSLLPVLASELAHFGTLEDFWTSAFGNAKGSSITTWERLRAMVDIGQGLQALHACGLSHGDVKPQNVLAYRDSQRGVSFKLTDFSGAKPNQPADGDYTFENIATPPWMAPEVLSNSKIQTWSACDVYSYGLLIVTLWNPDCVHFDRPSGARLECFLSLYHSDIPDKDHGFLWMKKLEDSCEESALGRALGMDIWGLSQEIAQKTLRRDPAERDTMLKIMESLTLEFSLGDWCTQIPLPESQPPVMGNERCALVELGEYHTRTPVFKELVLQELLSALKPLKESWSLIPDDVSSIPLDMDEASQMIQLFDKACHPLDLSCPGHLEIAKAAWDITLAYWSRCRLEYDIECGLSWLEFSALLGNDIAMAMYRPICDSLCLQVNTLMPHRGWLVLGCIKGFHGSIRTLQRYFPEDVRAVDQLAQGNVGHTGIASYDTISISAGTRNHQSEQTSTESKGLQLPFKVPNIEGKSLSEANWNRFDPALANAILRMDFEALDQYLRRATRDSIAIPFAYIAVAVLGNLRYVELALRMDHGDGFANARTNTISVLLSHGLDPRVRGIYGKTVLELAAIAGQLEIMLQLYEYLTSLHRHDSVNVVDFFDIGMVIQQCILYREKKMLSHLLIEKEKYSSSQSSLHNAVNIALHMAAVKCKDTFYVDTLLRHGADPSFNRDNEPNAFVCALMFGNFGSARLIWTSSTRRDILNLNKNGFTATGSLLGAAFTSCRGIVSLEAFQVLEDLGCLEFMVKPSKHTTVFESLLFNRWGTRHDQVSFVTALFRFFLERFHARDHLYKFNNIGLNTLHQAVSNSNYHAVQLLVKSGVDVNSVTKLNSGSNQDLRLTPVDIAIWRRKNMIAGWEETGAREIHAIQRAQLKIIQFLKESGGRASSNTNGYDQLEFMFNDSNHRPLFQFVNIAVPDMNITDKMSDMSITDILSDTSSLDIFSDDIELLRDTRRIRQGDWPEQYQQNQAIKCSWESLEFEVTPKSLLQISRCAASKPLPSGWELALAKNRVYYIDHTKKTTTFQDPRVVNQFFEYIHSGEKQAAIRYFRSMGLDPNITDLSGTPVLVSAAVTGQDDLIKCLMFHPDLEISYIDERTTKSVLEMASSKAPAETVRLLRYAAIYQAVQHSEIERLQQLLAEGIDLDYRIKGSFSILVTAVLTGSMEAVLLLVQHGAVVDLGSYAAANSLDDASIRNYFASELGFRVDSEDREWKDVLEVLVMYGHLDTIKTLVREGANLQRYEDQNRRTALHLAARHGQHLIAKFMIDKGLDPAPRDLFGVTPLLISAAKADVPMVELLLGCSDPLANDNQGRSLIHYAAHSRDLAVFKLVEGALQSIAYNLQGKDNQGWNALHFAVASGNADIVKHILQAEWYDTRNSFQCQDSPISLALKLGQLECLVTILCSLSTGLDRANIVFGADEDDYFNPIYNASECAACFLPITSGAEFKCSECCPNNVCEIFYCVRCEQVHRKVLSTHHVTRINLQNPPPRLSAEAKTRILVDQYRLLRKTAPTSVRPEASNRKLDWIPTGHKECIIKYHETLKQSSEFFKDFDFKKLFEEQ</sequence>
<accession>A0A0C3HAK2</accession>
<dbReference type="PROSITE" id="PS50020">
    <property type="entry name" value="WW_DOMAIN_2"/>
    <property type="match status" value="1"/>
</dbReference>
<dbReference type="GO" id="GO:0005524">
    <property type="term" value="F:ATP binding"/>
    <property type="evidence" value="ECO:0007669"/>
    <property type="project" value="InterPro"/>
</dbReference>
<evidence type="ECO:0000313" key="7">
    <source>
        <dbReference type="Proteomes" id="UP000054321"/>
    </source>
</evidence>
<dbReference type="Pfam" id="PF12796">
    <property type="entry name" value="Ank_2"/>
    <property type="match status" value="1"/>
</dbReference>
<feature type="domain" description="WW" evidence="5">
    <location>
        <begin position="1163"/>
        <end position="1195"/>
    </location>
</feature>
<dbReference type="InterPro" id="IPR036020">
    <property type="entry name" value="WW_dom_sf"/>
</dbReference>
<proteinExistence type="predicted"/>
<evidence type="ECO:0000259" key="4">
    <source>
        <dbReference type="PROSITE" id="PS50011"/>
    </source>
</evidence>
<feature type="domain" description="Protein kinase" evidence="4">
    <location>
        <begin position="78"/>
        <end position="394"/>
    </location>
</feature>
<evidence type="ECO:0000256" key="2">
    <source>
        <dbReference type="ARBA" id="ARBA00023043"/>
    </source>
</evidence>
<dbReference type="Gene3D" id="2.20.70.10">
    <property type="match status" value="1"/>
</dbReference>
<dbReference type="SUPFAM" id="SSF51045">
    <property type="entry name" value="WW domain"/>
    <property type="match status" value="1"/>
</dbReference>
<dbReference type="EMBL" id="KN832879">
    <property type="protein sequence ID" value="KIM99386.1"/>
    <property type="molecule type" value="Genomic_DNA"/>
</dbReference>
<keyword evidence="1" id="KW-0677">Repeat</keyword>
<dbReference type="InterPro" id="IPR002110">
    <property type="entry name" value="Ankyrin_rpt"/>
</dbReference>
<dbReference type="InterPro" id="IPR000719">
    <property type="entry name" value="Prot_kinase_dom"/>
</dbReference>
<dbReference type="Gene3D" id="1.10.510.10">
    <property type="entry name" value="Transferase(Phosphotransferase) domain 1"/>
    <property type="match status" value="1"/>
</dbReference>
<dbReference type="CDD" id="cd00201">
    <property type="entry name" value="WW"/>
    <property type="match status" value="1"/>
</dbReference>
<dbReference type="PROSITE" id="PS50088">
    <property type="entry name" value="ANK_REPEAT"/>
    <property type="match status" value="3"/>
</dbReference>
<dbReference type="InterPro" id="IPR001202">
    <property type="entry name" value="WW_dom"/>
</dbReference>
<dbReference type="PROSITE" id="PS50011">
    <property type="entry name" value="PROTEIN_KINASE_DOM"/>
    <property type="match status" value="1"/>
</dbReference>
<dbReference type="SMART" id="SM00220">
    <property type="entry name" value="S_TKc"/>
    <property type="match status" value="1"/>
</dbReference>
<protein>
    <recommendedName>
        <fullName evidence="8">Ankyrin</fullName>
    </recommendedName>
</protein>
<feature type="repeat" description="ANK" evidence="3">
    <location>
        <begin position="1513"/>
        <end position="1535"/>
    </location>
</feature>
<reference evidence="6 7" key="1">
    <citation type="submission" date="2014-04" db="EMBL/GenBank/DDBJ databases">
        <authorList>
            <consortium name="DOE Joint Genome Institute"/>
            <person name="Kuo A."/>
            <person name="Martino E."/>
            <person name="Perotto S."/>
            <person name="Kohler A."/>
            <person name="Nagy L.G."/>
            <person name="Floudas D."/>
            <person name="Copeland A."/>
            <person name="Barry K.W."/>
            <person name="Cichocki N."/>
            <person name="Veneault-Fourrey C."/>
            <person name="LaButti K."/>
            <person name="Lindquist E.A."/>
            <person name="Lipzen A."/>
            <person name="Lundell T."/>
            <person name="Morin E."/>
            <person name="Murat C."/>
            <person name="Sun H."/>
            <person name="Tunlid A."/>
            <person name="Henrissat B."/>
            <person name="Grigoriev I.V."/>
            <person name="Hibbett D.S."/>
            <person name="Martin F."/>
            <person name="Nordberg H.P."/>
            <person name="Cantor M.N."/>
            <person name="Hua S.X."/>
        </authorList>
    </citation>
    <scope>NUCLEOTIDE SEQUENCE [LARGE SCALE GENOMIC DNA]</scope>
    <source>
        <strain evidence="6 7">Zn</strain>
    </source>
</reference>
<dbReference type="SMART" id="SM00456">
    <property type="entry name" value="WW"/>
    <property type="match status" value="1"/>
</dbReference>
<evidence type="ECO:0000259" key="5">
    <source>
        <dbReference type="PROSITE" id="PS50020"/>
    </source>
</evidence>
<feature type="repeat" description="ANK" evidence="3">
    <location>
        <begin position="963"/>
        <end position="995"/>
    </location>
</feature>
<dbReference type="Pfam" id="PF00023">
    <property type="entry name" value="Ank"/>
    <property type="match status" value="2"/>
</dbReference>
<keyword evidence="2 3" id="KW-0040">ANK repeat</keyword>
<dbReference type="InterPro" id="IPR011009">
    <property type="entry name" value="Kinase-like_dom_sf"/>
</dbReference>
<dbReference type="GO" id="GO:0004672">
    <property type="term" value="F:protein kinase activity"/>
    <property type="evidence" value="ECO:0007669"/>
    <property type="project" value="InterPro"/>
</dbReference>
<dbReference type="OrthoDB" id="3253298at2759"/>
<gene>
    <name evidence="6" type="ORF">OIDMADRAFT_56523</name>
</gene>
<feature type="repeat" description="ANK" evidence="3">
    <location>
        <begin position="1411"/>
        <end position="1443"/>
    </location>
</feature>
<dbReference type="Proteomes" id="UP000054321">
    <property type="component" value="Unassembled WGS sequence"/>
</dbReference>
<dbReference type="PANTHER" id="PTHR24198:SF165">
    <property type="entry name" value="ANKYRIN REPEAT-CONTAINING PROTEIN-RELATED"/>
    <property type="match status" value="1"/>
</dbReference>
<dbReference type="SUPFAM" id="SSF48403">
    <property type="entry name" value="Ankyrin repeat"/>
    <property type="match status" value="2"/>
</dbReference>